<comment type="caution">
    <text evidence="1">The sequence shown here is derived from an EMBL/GenBank/DDBJ whole genome shotgun (WGS) entry which is preliminary data.</text>
</comment>
<name>A0ACB8SE59_9AGAM</name>
<dbReference type="Proteomes" id="UP000814033">
    <property type="component" value="Unassembled WGS sequence"/>
</dbReference>
<reference evidence="1" key="2">
    <citation type="journal article" date="2022" name="New Phytol.">
        <title>Evolutionary transition to the ectomycorrhizal habit in the genomes of a hyperdiverse lineage of mushroom-forming fungi.</title>
        <authorList>
            <person name="Looney B."/>
            <person name="Miyauchi S."/>
            <person name="Morin E."/>
            <person name="Drula E."/>
            <person name="Courty P.E."/>
            <person name="Kohler A."/>
            <person name="Kuo A."/>
            <person name="LaButti K."/>
            <person name="Pangilinan J."/>
            <person name="Lipzen A."/>
            <person name="Riley R."/>
            <person name="Andreopoulos W."/>
            <person name="He G."/>
            <person name="Johnson J."/>
            <person name="Nolan M."/>
            <person name="Tritt A."/>
            <person name="Barry K.W."/>
            <person name="Grigoriev I.V."/>
            <person name="Nagy L.G."/>
            <person name="Hibbett D."/>
            <person name="Henrissat B."/>
            <person name="Matheny P.B."/>
            <person name="Labbe J."/>
            <person name="Martin F.M."/>
        </authorList>
    </citation>
    <scope>NUCLEOTIDE SEQUENCE</scope>
    <source>
        <strain evidence="1">FP105234-sp</strain>
    </source>
</reference>
<dbReference type="EMBL" id="MU275838">
    <property type="protein sequence ID" value="KAI0054016.1"/>
    <property type="molecule type" value="Genomic_DNA"/>
</dbReference>
<reference evidence="1" key="1">
    <citation type="submission" date="2021-02" db="EMBL/GenBank/DDBJ databases">
        <authorList>
            <consortium name="DOE Joint Genome Institute"/>
            <person name="Ahrendt S."/>
            <person name="Looney B.P."/>
            <person name="Miyauchi S."/>
            <person name="Morin E."/>
            <person name="Drula E."/>
            <person name="Courty P.E."/>
            <person name="Chicoki N."/>
            <person name="Fauchery L."/>
            <person name="Kohler A."/>
            <person name="Kuo A."/>
            <person name="Labutti K."/>
            <person name="Pangilinan J."/>
            <person name="Lipzen A."/>
            <person name="Riley R."/>
            <person name="Andreopoulos W."/>
            <person name="He G."/>
            <person name="Johnson J."/>
            <person name="Barry K.W."/>
            <person name="Grigoriev I.V."/>
            <person name="Nagy L."/>
            <person name="Hibbett D."/>
            <person name="Henrissat B."/>
            <person name="Matheny P.B."/>
            <person name="Labbe J."/>
            <person name="Martin F."/>
        </authorList>
    </citation>
    <scope>NUCLEOTIDE SEQUENCE</scope>
    <source>
        <strain evidence="1">FP105234-sp</strain>
    </source>
</reference>
<evidence type="ECO:0000313" key="1">
    <source>
        <dbReference type="EMBL" id="KAI0054016.1"/>
    </source>
</evidence>
<gene>
    <name evidence="1" type="ORF">FA95DRAFT_1529870</name>
</gene>
<sequence>MAEPEVAPEALPVSSALAASPQVLIAASLFVALLAIAISLWLRRKSQSRGNTILFVGPPDAGKTAVLSTLVYRQTLPSHTSLQTNTSVLTLLNNKTVTLVDVPGHPRIRDQLLDHLSDAKAVIFVVDASTVSRNGAAVAEHLHKVLHAITSLPPSHTPPALLILAHKSDLLKTGAASAAAVPDQLAINRVRTVLERELEKRRVSQSGAVGIEGLGADGEESSEGAGLECNGPSGGSFKFAEWEGGEVEFLGTSVAVGEKVSAEEKSGGKGISELSQWLEELP</sequence>
<accession>A0ACB8SE59</accession>
<evidence type="ECO:0000313" key="2">
    <source>
        <dbReference type="Proteomes" id="UP000814033"/>
    </source>
</evidence>
<proteinExistence type="predicted"/>
<protein>
    <submittedName>
        <fullName evidence="1">P-loop containing nucleoside triphosphate hydrolase protein</fullName>
    </submittedName>
</protein>
<keyword evidence="2" id="KW-1185">Reference proteome</keyword>
<organism evidence="1 2">
    <name type="scientific">Auriscalpium vulgare</name>
    <dbReference type="NCBI Taxonomy" id="40419"/>
    <lineage>
        <taxon>Eukaryota</taxon>
        <taxon>Fungi</taxon>
        <taxon>Dikarya</taxon>
        <taxon>Basidiomycota</taxon>
        <taxon>Agaricomycotina</taxon>
        <taxon>Agaricomycetes</taxon>
        <taxon>Russulales</taxon>
        <taxon>Auriscalpiaceae</taxon>
        <taxon>Auriscalpium</taxon>
    </lineage>
</organism>
<keyword evidence="1" id="KW-0378">Hydrolase</keyword>